<protein>
    <submittedName>
        <fullName evidence="1">Uncharacterized protein</fullName>
    </submittedName>
</protein>
<sequence>MYISPYTAVDAALAASERAESEKAALTSCDDRATVIDLLSQCNKENVQAPKKHETDQIFILGYN</sequence>
<organism evidence="1 2">
    <name type="scientific">Pseudoalteromonas lipolytica</name>
    <dbReference type="NCBI Taxonomy" id="570156"/>
    <lineage>
        <taxon>Bacteria</taxon>
        <taxon>Pseudomonadati</taxon>
        <taxon>Pseudomonadota</taxon>
        <taxon>Gammaproteobacteria</taxon>
        <taxon>Alteromonadales</taxon>
        <taxon>Pseudoalteromonadaceae</taxon>
        <taxon>Pseudoalteromonas</taxon>
    </lineage>
</organism>
<dbReference type="GeneID" id="29846059"/>
<dbReference type="EMBL" id="LJTC01000016">
    <property type="protein sequence ID" value="KPM79654.1"/>
    <property type="molecule type" value="Genomic_DNA"/>
</dbReference>
<reference evidence="1 2" key="1">
    <citation type="submission" date="2015-09" db="EMBL/GenBank/DDBJ databases">
        <title>Draft Genome Sequence of Pseudoalteromonas lipolytica UCD-48B.</title>
        <authorList>
            <person name="Krusor M."/>
            <person name="Coil D.A."/>
            <person name="Lang J.M."/>
            <person name="Eisen J.A."/>
            <person name="Alexiev A."/>
        </authorList>
    </citation>
    <scope>NUCLEOTIDE SEQUENCE [LARGE SCALE GENOMIC DNA]</scope>
    <source>
        <strain evidence="1 2">UCD-48B</strain>
    </source>
</reference>
<name>A0A0P7DR33_9GAMM</name>
<dbReference type="AlphaFoldDB" id="A0A0P7DR33"/>
<gene>
    <name evidence="1" type="ORF">AOG27_19205</name>
</gene>
<comment type="caution">
    <text evidence="1">The sequence shown here is derived from an EMBL/GenBank/DDBJ whole genome shotgun (WGS) entry which is preliminary data.</text>
</comment>
<dbReference type="RefSeq" id="WP_054554610.1">
    <property type="nucleotide sequence ID" value="NZ_JAQPZV010000019.1"/>
</dbReference>
<dbReference type="PATRIC" id="fig|570156.3.peg.1767"/>
<proteinExistence type="predicted"/>
<dbReference type="OrthoDB" id="6302813at2"/>
<dbReference type="Proteomes" id="UP000050378">
    <property type="component" value="Unassembled WGS sequence"/>
</dbReference>
<evidence type="ECO:0000313" key="1">
    <source>
        <dbReference type="EMBL" id="KPM79654.1"/>
    </source>
</evidence>
<dbReference type="STRING" id="570156.AOG27_19205"/>
<evidence type="ECO:0000313" key="2">
    <source>
        <dbReference type="Proteomes" id="UP000050378"/>
    </source>
</evidence>
<accession>A0A0P7DR33</accession>